<gene>
    <name evidence="1" type="ORF">MENTE1834_LOCUS20605</name>
</gene>
<evidence type="ECO:0000313" key="1">
    <source>
        <dbReference type="EMBL" id="CAK5073913.1"/>
    </source>
</evidence>
<keyword evidence="2" id="KW-1185">Reference proteome</keyword>
<dbReference type="Proteomes" id="UP001497535">
    <property type="component" value="Unassembled WGS sequence"/>
</dbReference>
<protein>
    <submittedName>
        <fullName evidence="1">Uncharacterized protein</fullName>
    </submittedName>
</protein>
<sequence>MCAYLIKYFYMFTLHSRTTFAHFPAVTNTPDSLLYFSPHTCCLILSFLFGCASPSAFLFFLTL</sequence>
<dbReference type="EMBL" id="CAVMJV010000024">
    <property type="protein sequence ID" value="CAK5073913.1"/>
    <property type="molecule type" value="Genomic_DNA"/>
</dbReference>
<comment type="caution">
    <text evidence="1">The sequence shown here is derived from an EMBL/GenBank/DDBJ whole genome shotgun (WGS) entry which is preliminary data.</text>
</comment>
<reference evidence="1" key="1">
    <citation type="submission" date="2023-11" db="EMBL/GenBank/DDBJ databases">
        <authorList>
            <person name="Poullet M."/>
        </authorList>
    </citation>
    <scope>NUCLEOTIDE SEQUENCE</scope>
    <source>
        <strain evidence="1">E1834</strain>
    </source>
</reference>
<proteinExistence type="predicted"/>
<accession>A0ACB0Z5Q7</accession>
<evidence type="ECO:0000313" key="2">
    <source>
        <dbReference type="Proteomes" id="UP001497535"/>
    </source>
</evidence>
<name>A0ACB0Z5Q7_MELEN</name>
<organism evidence="1 2">
    <name type="scientific">Meloidogyne enterolobii</name>
    <name type="common">Root-knot nematode worm</name>
    <name type="synonym">Meloidogyne mayaguensis</name>
    <dbReference type="NCBI Taxonomy" id="390850"/>
    <lineage>
        <taxon>Eukaryota</taxon>
        <taxon>Metazoa</taxon>
        <taxon>Ecdysozoa</taxon>
        <taxon>Nematoda</taxon>
        <taxon>Chromadorea</taxon>
        <taxon>Rhabditida</taxon>
        <taxon>Tylenchina</taxon>
        <taxon>Tylenchomorpha</taxon>
        <taxon>Tylenchoidea</taxon>
        <taxon>Meloidogynidae</taxon>
        <taxon>Meloidogyninae</taxon>
        <taxon>Meloidogyne</taxon>
    </lineage>
</organism>